<evidence type="ECO:0000256" key="4">
    <source>
        <dbReference type="ARBA" id="ARBA00022840"/>
    </source>
</evidence>
<evidence type="ECO:0000256" key="2">
    <source>
        <dbReference type="ARBA" id="ARBA00022741"/>
    </source>
</evidence>
<dbReference type="GO" id="GO:0005524">
    <property type="term" value="F:ATP binding"/>
    <property type="evidence" value="ECO:0007669"/>
    <property type="project" value="UniProtKB-KW"/>
</dbReference>
<dbReference type="AlphaFoldDB" id="A0AAD5J888"/>
<dbReference type="Gene3D" id="1.10.510.10">
    <property type="entry name" value="Transferase(Phosphotransferase) domain 1"/>
    <property type="match status" value="1"/>
</dbReference>
<dbReference type="PANTHER" id="PTHR47973">
    <property type="entry name" value="CYSTEINE-RICH RECEPTOR-LIKE PROTEIN KINASE 3"/>
    <property type="match status" value="1"/>
</dbReference>
<dbReference type="GO" id="GO:0004672">
    <property type="term" value="F:protein kinase activity"/>
    <property type="evidence" value="ECO:0007669"/>
    <property type="project" value="InterPro"/>
</dbReference>
<dbReference type="Proteomes" id="UP001064489">
    <property type="component" value="Chromosome 3"/>
</dbReference>
<dbReference type="InterPro" id="IPR011009">
    <property type="entry name" value="Kinase-like_dom_sf"/>
</dbReference>
<evidence type="ECO:0000256" key="3">
    <source>
        <dbReference type="ARBA" id="ARBA00022777"/>
    </source>
</evidence>
<feature type="compositionally biased region" description="Polar residues" evidence="5">
    <location>
        <begin position="277"/>
        <end position="289"/>
    </location>
</feature>
<sequence>MKFEYFNEEFSLKNIVFASQFGHKNIFSSTSFEPLLWTHRLKIAVEIANAIAYLHFGFLRPIVFSDINPSKIVLDENCSPCRGVAKLFDFSLAESIPKGETHINDAMPRCMNGHVAPEHICPDIVNEKCDVYSFGELLFVILTGKRILKISGHETGDDYWLLDYVNKYNENNRFNETIDPVKFNNRPQDQHYGHRRNNEIPNHHRQDHHTWPNTSSDPSTRSRTTHAPLTPVWKPAKPVSPPKPHPSQLREVSQPRHQSKEVDNFSNLAYDGRDTFSRSSTTHAPSTSVRKPVSRPIDHVRRSSEAENFSTMAFDGSVPLQYKPR</sequence>
<keyword evidence="1" id="KW-0808">Transferase</keyword>
<gene>
    <name evidence="7" type="ORF">LWI28_027066</name>
</gene>
<reference evidence="7" key="2">
    <citation type="submission" date="2023-02" db="EMBL/GenBank/DDBJ databases">
        <authorList>
            <person name="Swenson N.G."/>
            <person name="Wegrzyn J.L."/>
            <person name="Mcevoy S.L."/>
        </authorList>
    </citation>
    <scope>NUCLEOTIDE SEQUENCE</scope>
    <source>
        <strain evidence="7">91603</strain>
        <tissue evidence="7">Leaf</tissue>
    </source>
</reference>
<evidence type="ECO:0000256" key="5">
    <source>
        <dbReference type="SAM" id="MobiDB-lite"/>
    </source>
</evidence>
<keyword evidence="8" id="KW-1185">Reference proteome</keyword>
<protein>
    <recommendedName>
        <fullName evidence="6">Protein kinase domain-containing protein</fullName>
    </recommendedName>
</protein>
<dbReference type="PROSITE" id="PS50011">
    <property type="entry name" value="PROTEIN_KINASE_DOM"/>
    <property type="match status" value="1"/>
</dbReference>
<dbReference type="EMBL" id="JAJSOW010000100">
    <property type="protein sequence ID" value="KAI9187348.1"/>
    <property type="molecule type" value="Genomic_DNA"/>
</dbReference>
<name>A0AAD5J888_ACENE</name>
<dbReference type="Pfam" id="PF00069">
    <property type="entry name" value="Pkinase"/>
    <property type="match status" value="1"/>
</dbReference>
<accession>A0AAD5J888</accession>
<feature type="region of interest" description="Disordered" evidence="5">
    <location>
        <begin position="178"/>
        <end position="325"/>
    </location>
</feature>
<evidence type="ECO:0000259" key="6">
    <source>
        <dbReference type="PROSITE" id="PS50011"/>
    </source>
</evidence>
<keyword evidence="3" id="KW-0418">Kinase</keyword>
<evidence type="ECO:0000256" key="1">
    <source>
        <dbReference type="ARBA" id="ARBA00022679"/>
    </source>
</evidence>
<keyword evidence="4" id="KW-0067">ATP-binding</keyword>
<feature type="compositionally biased region" description="Basic and acidic residues" evidence="5">
    <location>
        <begin position="188"/>
        <end position="210"/>
    </location>
</feature>
<organism evidence="7 8">
    <name type="scientific">Acer negundo</name>
    <name type="common">Box elder</name>
    <dbReference type="NCBI Taxonomy" id="4023"/>
    <lineage>
        <taxon>Eukaryota</taxon>
        <taxon>Viridiplantae</taxon>
        <taxon>Streptophyta</taxon>
        <taxon>Embryophyta</taxon>
        <taxon>Tracheophyta</taxon>
        <taxon>Spermatophyta</taxon>
        <taxon>Magnoliopsida</taxon>
        <taxon>eudicotyledons</taxon>
        <taxon>Gunneridae</taxon>
        <taxon>Pentapetalae</taxon>
        <taxon>rosids</taxon>
        <taxon>malvids</taxon>
        <taxon>Sapindales</taxon>
        <taxon>Sapindaceae</taxon>
        <taxon>Hippocastanoideae</taxon>
        <taxon>Acereae</taxon>
        <taxon>Acer</taxon>
    </lineage>
</organism>
<feature type="domain" description="Protein kinase" evidence="6">
    <location>
        <begin position="1"/>
        <end position="294"/>
    </location>
</feature>
<dbReference type="InterPro" id="IPR000719">
    <property type="entry name" value="Prot_kinase_dom"/>
</dbReference>
<feature type="compositionally biased region" description="Basic and acidic residues" evidence="5">
    <location>
        <begin position="296"/>
        <end position="305"/>
    </location>
</feature>
<proteinExistence type="predicted"/>
<dbReference type="InterPro" id="IPR052059">
    <property type="entry name" value="CR_Ser/Thr_kinase"/>
</dbReference>
<comment type="caution">
    <text evidence="7">The sequence shown here is derived from an EMBL/GenBank/DDBJ whole genome shotgun (WGS) entry which is preliminary data.</text>
</comment>
<evidence type="ECO:0000313" key="7">
    <source>
        <dbReference type="EMBL" id="KAI9187348.1"/>
    </source>
</evidence>
<keyword evidence="2" id="KW-0547">Nucleotide-binding</keyword>
<dbReference type="SUPFAM" id="SSF56112">
    <property type="entry name" value="Protein kinase-like (PK-like)"/>
    <property type="match status" value="1"/>
</dbReference>
<reference evidence="7" key="1">
    <citation type="journal article" date="2022" name="Plant J.">
        <title>Strategies of tolerance reflected in two North American maple genomes.</title>
        <authorList>
            <person name="McEvoy S.L."/>
            <person name="Sezen U.U."/>
            <person name="Trouern-Trend A."/>
            <person name="McMahon S.M."/>
            <person name="Schaberg P.G."/>
            <person name="Yang J."/>
            <person name="Wegrzyn J.L."/>
            <person name="Swenson N.G."/>
        </authorList>
    </citation>
    <scope>NUCLEOTIDE SEQUENCE</scope>
    <source>
        <strain evidence="7">91603</strain>
    </source>
</reference>
<evidence type="ECO:0000313" key="8">
    <source>
        <dbReference type="Proteomes" id="UP001064489"/>
    </source>
</evidence>